<dbReference type="Proteomes" id="UP001447188">
    <property type="component" value="Unassembled WGS sequence"/>
</dbReference>
<protein>
    <recommendedName>
        <fullName evidence="1">N-acetyltransferase domain-containing protein</fullName>
    </recommendedName>
</protein>
<dbReference type="InterPro" id="IPR000182">
    <property type="entry name" value="GNAT_dom"/>
</dbReference>
<dbReference type="Pfam" id="PF13302">
    <property type="entry name" value="Acetyltransf_3"/>
    <property type="match status" value="1"/>
</dbReference>
<feature type="domain" description="N-acetyltransferase" evidence="1">
    <location>
        <begin position="32"/>
        <end position="170"/>
    </location>
</feature>
<evidence type="ECO:0000259" key="1">
    <source>
        <dbReference type="PROSITE" id="PS51186"/>
    </source>
</evidence>
<dbReference type="InterPro" id="IPR051531">
    <property type="entry name" value="N-acetyltransferase"/>
</dbReference>
<dbReference type="SUPFAM" id="SSF55729">
    <property type="entry name" value="Acyl-CoA N-acyltransferases (Nat)"/>
    <property type="match status" value="1"/>
</dbReference>
<keyword evidence="3" id="KW-1185">Reference proteome</keyword>
<evidence type="ECO:0000313" key="3">
    <source>
        <dbReference type="Proteomes" id="UP001447188"/>
    </source>
</evidence>
<dbReference type="PANTHER" id="PTHR43792:SF1">
    <property type="entry name" value="N-ACETYLTRANSFERASE DOMAIN-CONTAINING PROTEIN"/>
    <property type="match status" value="1"/>
</dbReference>
<dbReference type="EMBL" id="JBBBZM010000167">
    <property type="protein sequence ID" value="KAL0632462.1"/>
    <property type="molecule type" value="Genomic_DNA"/>
</dbReference>
<organism evidence="2 3">
    <name type="scientific">Discina gigas</name>
    <dbReference type="NCBI Taxonomy" id="1032678"/>
    <lineage>
        <taxon>Eukaryota</taxon>
        <taxon>Fungi</taxon>
        <taxon>Dikarya</taxon>
        <taxon>Ascomycota</taxon>
        <taxon>Pezizomycotina</taxon>
        <taxon>Pezizomycetes</taxon>
        <taxon>Pezizales</taxon>
        <taxon>Discinaceae</taxon>
        <taxon>Discina</taxon>
    </lineage>
</organism>
<dbReference type="PROSITE" id="PS51186">
    <property type="entry name" value="GNAT"/>
    <property type="match status" value="1"/>
</dbReference>
<dbReference type="PANTHER" id="PTHR43792">
    <property type="entry name" value="GNAT FAMILY, PUTATIVE (AFU_ORTHOLOGUE AFUA_3G00765)-RELATED-RELATED"/>
    <property type="match status" value="1"/>
</dbReference>
<dbReference type="InterPro" id="IPR016181">
    <property type="entry name" value="Acyl_CoA_acyltransferase"/>
</dbReference>
<evidence type="ECO:0000313" key="2">
    <source>
        <dbReference type="EMBL" id="KAL0632462.1"/>
    </source>
</evidence>
<gene>
    <name evidence="2" type="ORF">Q9L58_008646</name>
</gene>
<name>A0ABR3G938_9PEZI</name>
<sequence length="176" mass="20208">MYEIETKRLLFRRMLESDSEALHRIFSNDDAMTYWSRPPHTDISQTMSVILDTLSPAYAKDYYFVLCLKSPTSPPQLIGTMGTIENEIGFILHPSYWRKGIASEGMEEFLKSFWETQQNVGSIKADVDPRNDASLRLLEKFGFVETGRESGTFQTHMGSCDSVYLRLERPKCESEA</sequence>
<dbReference type="Gene3D" id="3.40.630.30">
    <property type="match status" value="1"/>
</dbReference>
<reference evidence="2 3" key="1">
    <citation type="submission" date="2024-02" db="EMBL/GenBank/DDBJ databases">
        <title>Discinaceae phylogenomics.</title>
        <authorList>
            <person name="Dirks A.C."/>
            <person name="James T.Y."/>
        </authorList>
    </citation>
    <scope>NUCLEOTIDE SEQUENCE [LARGE SCALE GENOMIC DNA]</scope>
    <source>
        <strain evidence="2 3">ACD0624</strain>
    </source>
</reference>
<comment type="caution">
    <text evidence="2">The sequence shown here is derived from an EMBL/GenBank/DDBJ whole genome shotgun (WGS) entry which is preliminary data.</text>
</comment>
<accession>A0ABR3G938</accession>
<proteinExistence type="predicted"/>